<dbReference type="CDD" id="cd00761">
    <property type="entry name" value="Glyco_tranf_GTA_type"/>
    <property type="match status" value="1"/>
</dbReference>
<dbReference type="AlphaFoldDB" id="A0A7V4KC18"/>
<keyword evidence="1" id="KW-0328">Glycosyltransferase</keyword>
<evidence type="ECO:0000256" key="2">
    <source>
        <dbReference type="ARBA" id="ARBA00022679"/>
    </source>
</evidence>
<feature type="domain" description="Glycosyltransferase 2-like" evidence="3">
    <location>
        <begin position="14"/>
        <end position="144"/>
    </location>
</feature>
<evidence type="ECO:0000256" key="1">
    <source>
        <dbReference type="ARBA" id="ARBA00022676"/>
    </source>
</evidence>
<name>A0A7V4KC18_FERPE</name>
<gene>
    <name evidence="4" type="ORF">ENT78_02675</name>
</gene>
<comment type="caution">
    <text evidence="4">The sequence shown here is derived from an EMBL/GenBank/DDBJ whole genome shotgun (WGS) entry which is preliminary data.</text>
</comment>
<dbReference type="PANTHER" id="PTHR22916:SF51">
    <property type="entry name" value="GLYCOSYLTRANSFERASE EPSH-RELATED"/>
    <property type="match status" value="1"/>
</dbReference>
<dbReference type="SUPFAM" id="SSF53448">
    <property type="entry name" value="Nucleotide-diphospho-sugar transferases"/>
    <property type="match status" value="1"/>
</dbReference>
<proteinExistence type="predicted"/>
<evidence type="ECO:0000259" key="3">
    <source>
        <dbReference type="Pfam" id="PF00535"/>
    </source>
</evidence>
<keyword evidence="2 4" id="KW-0808">Transferase</keyword>
<organism evidence="4">
    <name type="scientific">Fervidobacterium pennivorans</name>
    <dbReference type="NCBI Taxonomy" id="93466"/>
    <lineage>
        <taxon>Bacteria</taxon>
        <taxon>Thermotogati</taxon>
        <taxon>Thermotogota</taxon>
        <taxon>Thermotogae</taxon>
        <taxon>Thermotogales</taxon>
        <taxon>Fervidobacteriaceae</taxon>
        <taxon>Fervidobacterium</taxon>
    </lineage>
</organism>
<dbReference type="PANTHER" id="PTHR22916">
    <property type="entry name" value="GLYCOSYLTRANSFERASE"/>
    <property type="match status" value="1"/>
</dbReference>
<protein>
    <submittedName>
        <fullName evidence="4">Glycosyltransferase family 2 protein</fullName>
    </submittedName>
</protein>
<dbReference type="InterPro" id="IPR029044">
    <property type="entry name" value="Nucleotide-diphossugar_trans"/>
</dbReference>
<dbReference type="GO" id="GO:0016757">
    <property type="term" value="F:glycosyltransferase activity"/>
    <property type="evidence" value="ECO:0007669"/>
    <property type="project" value="UniProtKB-KW"/>
</dbReference>
<evidence type="ECO:0000313" key="4">
    <source>
        <dbReference type="EMBL" id="HGU52421.1"/>
    </source>
</evidence>
<reference evidence="4" key="1">
    <citation type="journal article" date="2020" name="mSystems">
        <title>Genome- and Community-Level Interaction Insights into Carbon Utilization and Element Cycling Functions of Hydrothermarchaeota in Hydrothermal Sediment.</title>
        <authorList>
            <person name="Zhou Z."/>
            <person name="Liu Y."/>
            <person name="Xu W."/>
            <person name="Pan J."/>
            <person name="Luo Z.H."/>
            <person name="Li M."/>
        </authorList>
    </citation>
    <scope>NUCLEOTIDE SEQUENCE [LARGE SCALE GENOMIC DNA]</scope>
    <source>
        <strain evidence="4">SpSt-61</strain>
    </source>
</reference>
<accession>A0A7V4KC18</accession>
<dbReference type="Gene3D" id="3.90.550.10">
    <property type="entry name" value="Spore Coat Polysaccharide Biosynthesis Protein SpsA, Chain A"/>
    <property type="match status" value="1"/>
</dbReference>
<dbReference type="EMBL" id="DSZZ01000121">
    <property type="protein sequence ID" value="HGU52421.1"/>
    <property type="molecule type" value="Genomic_DNA"/>
</dbReference>
<sequence length="355" mass="41240">MGDGEDEFLQPAVSIIIPAYNVENYISATLESVKRQTYKNIEVIVVNDGSKDSTSEVAKRVLSNSDFAWIVIDQENQGVSVARNVGLSEASGEYVLFLDGDDIVSDSFIEKMYEKAKESNCDIVFCKYAMALQEARGLTILHTYDDFFSHSVHRRFEKCTSGQEVLRETTKHNIWIWTGSAIYRRAFLADEKLSFVPGRWVGEDIEFIFKALFKAKRVASVSEVLVFYIQREGSTVNSQGREWEKMLAVKEVFDCLERFFEGERIDKKTKKLLRNYSRVHIWYHVKNVYDRRKIEDEKVFDEFYAYAKWFKPIGGPQQRLFLFVERILISLFPGKVALKVISFLRRAKRLVKETL</sequence>
<dbReference type="InterPro" id="IPR001173">
    <property type="entry name" value="Glyco_trans_2-like"/>
</dbReference>
<dbReference type="Pfam" id="PF00535">
    <property type="entry name" value="Glycos_transf_2"/>
    <property type="match status" value="1"/>
</dbReference>